<keyword evidence="9" id="KW-1185">Reference proteome</keyword>
<feature type="transmembrane region" description="Helical" evidence="7">
    <location>
        <begin position="449"/>
        <end position="468"/>
    </location>
</feature>
<keyword evidence="4 7" id="KW-0812">Transmembrane</keyword>
<feature type="transmembrane region" description="Helical" evidence="7">
    <location>
        <begin position="417"/>
        <end position="437"/>
    </location>
</feature>
<feature type="transmembrane region" description="Helical" evidence="7">
    <location>
        <begin position="97"/>
        <end position="120"/>
    </location>
</feature>
<comment type="subcellular location">
    <subcellularLocation>
        <location evidence="1">Cell membrane</location>
        <topology evidence="1">Multi-pass membrane protein</topology>
    </subcellularLocation>
</comment>
<dbReference type="Gene3D" id="1.20.1740.10">
    <property type="entry name" value="Amino acid/polyamine transporter I"/>
    <property type="match status" value="1"/>
</dbReference>
<keyword evidence="5 7" id="KW-1133">Transmembrane helix</keyword>
<feature type="transmembrane region" description="Helical" evidence="7">
    <location>
        <begin position="184"/>
        <end position="204"/>
    </location>
</feature>
<dbReference type="PANTHER" id="PTHR45826">
    <property type="entry name" value="POLYAMINE TRANSPORTER PUT1"/>
    <property type="match status" value="1"/>
</dbReference>
<feature type="transmembrane region" description="Helical" evidence="7">
    <location>
        <begin position="140"/>
        <end position="164"/>
    </location>
</feature>
<reference evidence="8 9" key="1">
    <citation type="submission" date="2018-01" db="EMBL/GenBank/DDBJ databases">
        <title>Deinococcus koreensis sp. nov., a radiation-resistant bacterium isolated from river water.</title>
        <authorList>
            <person name="Choi A."/>
        </authorList>
    </citation>
    <scope>NUCLEOTIDE SEQUENCE [LARGE SCALE GENOMIC DNA]</scope>
    <source>
        <strain evidence="8 9">SJW1-2</strain>
    </source>
</reference>
<evidence type="ECO:0000256" key="3">
    <source>
        <dbReference type="ARBA" id="ARBA00022475"/>
    </source>
</evidence>
<keyword evidence="2" id="KW-0813">Transport</keyword>
<dbReference type="InterPro" id="IPR002293">
    <property type="entry name" value="AA/rel_permease1"/>
</dbReference>
<sequence length="531" mass="56965">MVNVLQPGRRGIGGPPQGYAEPVPLGFVKPRSIRHVPRSVHPRSPREVPMTVQPVASSAPAPSKLGLGGVVMVIYFAVAGGAFGIEGLVGSSAPGMALILVLLTPFIWSIPTVLMVTELATAMPVEGGYYVWVKRALGRFWGFCQGWTAWLYGVVIAASFAALFRDYTSSFLNLAFGIDILDRNAFLGWLVAVALIIFFARLNIRGAKAVGDSSKLFAVMVFVPFIVMFVIAAAKWIANPLPFWLPATPPETGLFGAFGLGLFVVMYNYLGWDGISTVLEEIKNPLKVIPKAMLIALPLVILGYLLPVVAGLIGGTDWKAWGDTAGFPELASAVGGRALGIWVALGGMFCAMGLFNAMVLSNSRLPFVFAADRYLPQRYVERHPVYGTPFRSIVLVSVVYAVLAFGAFDLLLVTTVLLYGVSLILQFIALIVLRVRAPEMVRPFRIPGGLPFVIFLALLPATIIVLAVRGTVLEEGAQFLTLAGALLLSGPVAYFVLSALFKRGAPDTLGHEVTVHEVAVQEVTGRPLPGE</sequence>
<dbReference type="PANTHER" id="PTHR45826:SF2">
    <property type="entry name" value="AMINO ACID TRANSPORTER"/>
    <property type="match status" value="1"/>
</dbReference>
<evidence type="ECO:0000256" key="6">
    <source>
        <dbReference type="ARBA" id="ARBA00023136"/>
    </source>
</evidence>
<organism evidence="8 9">
    <name type="scientific">Deinococcus koreensis</name>
    <dbReference type="NCBI Taxonomy" id="2054903"/>
    <lineage>
        <taxon>Bacteria</taxon>
        <taxon>Thermotogati</taxon>
        <taxon>Deinococcota</taxon>
        <taxon>Deinococci</taxon>
        <taxon>Deinococcales</taxon>
        <taxon>Deinococcaceae</taxon>
        <taxon>Deinococcus</taxon>
    </lineage>
</organism>
<evidence type="ECO:0000256" key="2">
    <source>
        <dbReference type="ARBA" id="ARBA00022448"/>
    </source>
</evidence>
<dbReference type="OrthoDB" id="1806975at2"/>
<evidence type="ECO:0000256" key="7">
    <source>
        <dbReference type="SAM" id="Phobius"/>
    </source>
</evidence>
<accession>A0A2K3UZF0</accession>
<evidence type="ECO:0000313" key="9">
    <source>
        <dbReference type="Proteomes" id="UP000236379"/>
    </source>
</evidence>
<dbReference type="GO" id="GO:0005886">
    <property type="term" value="C:plasma membrane"/>
    <property type="evidence" value="ECO:0007669"/>
    <property type="project" value="UniProtKB-SubCell"/>
</dbReference>
<gene>
    <name evidence="8" type="ORF">CVO96_11410</name>
</gene>
<proteinExistence type="predicted"/>
<feature type="transmembrane region" description="Helical" evidence="7">
    <location>
        <begin position="216"/>
        <end position="238"/>
    </location>
</feature>
<feature type="transmembrane region" description="Helical" evidence="7">
    <location>
        <begin position="293"/>
        <end position="314"/>
    </location>
</feature>
<evidence type="ECO:0000256" key="4">
    <source>
        <dbReference type="ARBA" id="ARBA00022692"/>
    </source>
</evidence>
<feature type="transmembrane region" description="Helical" evidence="7">
    <location>
        <begin position="480"/>
        <end position="501"/>
    </location>
</feature>
<keyword evidence="6 7" id="KW-0472">Membrane</keyword>
<evidence type="ECO:0000256" key="5">
    <source>
        <dbReference type="ARBA" id="ARBA00022989"/>
    </source>
</evidence>
<evidence type="ECO:0000256" key="1">
    <source>
        <dbReference type="ARBA" id="ARBA00004651"/>
    </source>
</evidence>
<dbReference type="EMBL" id="PPPD01000001">
    <property type="protein sequence ID" value="PNY81900.1"/>
    <property type="molecule type" value="Genomic_DNA"/>
</dbReference>
<keyword evidence="3" id="KW-1003">Cell membrane</keyword>
<dbReference type="InterPro" id="IPR044566">
    <property type="entry name" value="RMV1-like"/>
</dbReference>
<dbReference type="Proteomes" id="UP000236379">
    <property type="component" value="Unassembled WGS sequence"/>
</dbReference>
<dbReference type="AlphaFoldDB" id="A0A2K3UZF0"/>
<evidence type="ECO:0008006" key="10">
    <source>
        <dbReference type="Google" id="ProtNLM"/>
    </source>
</evidence>
<feature type="transmembrane region" description="Helical" evidence="7">
    <location>
        <begin position="253"/>
        <end position="272"/>
    </location>
</feature>
<evidence type="ECO:0000313" key="8">
    <source>
        <dbReference type="EMBL" id="PNY81900.1"/>
    </source>
</evidence>
<dbReference type="Pfam" id="PF13520">
    <property type="entry name" value="AA_permease_2"/>
    <property type="match status" value="1"/>
</dbReference>
<feature type="transmembrane region" description="Helical" evidence="7">
    <location>
        <begin position="65"/>
        <end position="85"/>
    </location>
</feature>
<dbReference type="PIRSF" id="PIRSF006060">
    <property type="entry name" value="AA_transporter"/>
    <property type="match status" value="1"/>
</dbReference>
<feature type="transmembrane region" description="Helical" evidence="7">
    <location>
        <begin position="392"/>
        <end position="411"/>
    </location>
</feature>
<comment type="caution">
    <text evidence="8">The sequence shown here is derived from an EMBL/GenBank/DDBJ whole genome shotgun (WGS) entry which is preliminary data.</text>
</comment>
<dbReference type="GO" id="GO:0022857">
    <property type="term" value="F:transmembrane transporter activity"/>
    <property type="evidence" value="ECO:0007669"/>
    <property type="project" value="InterPro"/>
</dbReference>
<protein>
    <recommendedName>
        <fullName evidence="10">Amino acid transporter</fullName>
    </recommendedName>
</protein>
<name>A0A2K3UZF0_9DEIO</name>
<feature type="transmembrane region" description="Helical" evidence="7">
    <location>
        <begin position="334"/>
        <end position="355"/>
    </location>
</feature>